<organism evidence="1 2">
    <name type="scientific">Rodentibacter pneumotropicus</name>
    <dbReference type="NCBI Taxonomy" id="758"/>
    <lineage>
        <taxon>Bacteria</taxon>
        <taxon>Pseudomonadati</taxon>
        <taxon>Pseudomonadota</taxon>
        <taxon>Gammaproteobacteria</taxon>
        <taxon>Pasteurellales</taxon>
        <taxon>Pasteurellaceae</taxon>
        <taxon>Rodentibacter</taxon>
    </lineage>
</organism>
<reference evidence="1 2" key="1">
    <citation type="submission" date="2018-12" db="EMBL/GenBank/DDBJ databases">
        <authorList>
            <consortium name="Pathogen Informatics"/>
        </authorList>
    </citation>
    <scope>NUCLEOTIDE SEQUENCE [LARGE SCALE GENOMIC DNA]</scope>
    <source>
        <strain evidence="1 2">NCTC8284</strain>
    </source>
</reference>
<evidence type="ECO:0000313" key="1">
    <source>
        <dbReference type="EMBL" id="VEH65931.1"/>
    </source>
</evidence>
<name>A0A3S4VCW4_9PAST</name>
<sequence>MGESVQKPAEYYMNNVAGTIVLLQEMKKRRYGILSLVLLRPYMAIPKSFQLPKIAKWAAQLILTAHQNIWLNRFYVMWQKPNPNLV</sequence>
<dbReference type="KEGG" id="rpne:NCTC8284_01086"/>
<accession>A0A3S4VCW4</accession>
<protein>
    <submittedName>
        <fullName evidence="1">UDP-glucose- 4-epimerase</fullName>
    </submittedName>
</protein>
<proteinExistence type="predicted"/>
<dbReference type="AlphaFoldDB" id="A0A3S4VCW4"/>
<dbReference type="Gene3D" id="3.40.50.720">
    <property type="entry name" value="NAD(P)-binding Rossmann-like Domain"/>
    <property type="match status" value="1"/>
</dbReference>
<gene>
    <name evidence="1" type="primary">galE_2</name>
    <name evidence="1" type="ORF">NCTC8284_01086</name>
</gene>
<dbReference type="EMBL" id="LR134405">
    <property type="protein sequence ID" value="VEH65931.1"/>
    <property type="molecule type" value="Genomic_DNA"/>
</dbReference>
<evidence type="ECO:0000313" key="2">
    <source>
        <dbReference type="Proteomes" id="UP000278733"/>
    </source>
</evidence>
<dbReference type="Proteomes" id="UP000278733">
    <property type="component" value="Chromosome"/>
</dbReference>